<dbReference type="EMBL" id="KN838826">
    <property type="protein sequence ID" value="KIJ93756.1"/>
    <property type="molecule type" value="Genomic_DNA"/>
</dbReference>
<dbReference type="Proteomes" id="UP000054477">
    <property type="component" value="Unassembled WGS sequence"/>
</dbReference>
<proteinExistence type="predicted"/>
<protein>
    <submittedName>
        <fullName evidence="1">Uncharacterized protein</fullName>
    </submittedName>
</protein>
<dbReference type="HOGENOM" id="CLU_2073540_0_0_1"/>
<organism evidence="1 2">
    <name type="scientific">Laccaria amethystina LaAM-08-1</name>
    <dbReference type="NCBI Taxonomy" id="1095629"/>
    <lineage>
        <taxon>Eukaryota</taxon>
        <taxon>Fungi</taxon>
        <taxon>Dikarya</taxon>
        <taxon>Basidiomycota</taxon>
        <taxon>Agaricomycotina</taxon>
        <taxon>Agaricomycetes</taxon>
        <taxon>Agaricomycetidae</taxon>
        <taxon>Agaricales</taxon>
        <taxon>Agaricineae</taxon>
        <taxon>Hydnangiaceae</taxon>
        <taxon>Laccaria</taxon>
    </lineage>
</organism>
<name>A0A0C9X801_9AGAR</name>
<evidence type="ECO:0000313" key="1">
    <source>
        <dbReference type="EMBL" id="KIJ93756.1"/>
    </source>
</evidence>
<dbReference type="STRING" id="1095629.A0A0C9X801"/>
<dbReference type="OrthoDB" id="3265526at2759"/>
<dbReference type="AlphaFoldDB" id="A0A0C9X801"/>
<sequence length="118" mass="13374">MYVNIMIFGIFGANSSRRNFIWDLALTKLYSNCLLSTLNARAELKESSGTYSNHRPRHLSLSGNVEMDMRGFNPPTQAPPPFYELNQTRNTDLEYGITVTKVVETKGDMNSSYHTMST</sequence>
<keyword evidence="2" id="KW-1185">Reference proteome</keyword>
<accession>A0A0C9X801</accession>
<reference evidence="1 2" key="1">
    <citation type="submission" date="2014-04" db="EMBL/GenBank/DDBJ databases">
        <authorList>
            <consortium name="DOE Joint Genome Institute"/>
            <person name="Kuo A."/>
            <person name="Kohler A."/>
            <person name="Nagy L.G."/>
            <person name="Floudas D."/>
            <person name="Copeland A."/>
            <person name="Barry K.W."/>
            <person name="Cichocki N."/>
            <person name="Veneault-Fourrey C."/>
            <person name="LaButti K."/>
            <person name="Lindquist E.A."/>
            <person name="Lipzen A."/>
            <person name="Lundell T."/>
            <person name="Morin E."/>
            <person name="Murat C."/>
            <person name="Sun H."/>
            <person name="Tunlid A."/>
            <person name="Henrissat B."/>
            <person name="Grigoriev I.V."/>
            <person name="Hibbett D.S."/>
            <person name="Martin F."/>
            <person name="Nordberg H.P."/>
            <person name="Cantor M.N."/>
            <person name="Hua S.X."/>
        </authorList>
    </citation>
    <scope>NUCLEOTIDE SEQUENCE [LARGE SCALE GENOMIC DNA]</scope>
    <source>
        <strain evidence="1 2">LaAM-08-1</strain>
    </source>
</reference>
<gene>
    <name evidence="1" type="ORF">K443DRAFT_12623</name>
</gene>
<reference evidence="2" key="2">
    <citation type="submission" date="2015-01" db="EMBL/GenBank/DDBJ databases">
        <title>Evolutionary Origins and Diversification of the Mycorrhizal Mutualists.</title>
        <authorList>
            <consortium name="DOE Joint Genome Institute"/>
            <consortium name="Mycorrhizal Genomics Consortium"/>
            <person name="Kohler A."/>
            <person name="Kuo A."/>
            <person name="Nagy L.G."/>
            <person name="Floudas D."/>
            <person name="Copeland A."/>
            <person name="Barry K.W."/>
            <person name="Cichocki N."/>
            <person name="Veneault-Fourrey C."/>
            <person name="LaButti K."/>
            <person name="Lindquist E.A."/>
            <person name="Lipzen A."/>
            <person name="Lundell T."/>
            <person name="Morin E."/>
            <person name="Murat C."/>
            <person name="Riley R."/>
            <person name="Ohm R."/>
            <person name="Sun H."/>
            <person name="Tunlid A."/>
            <person name="Henrissat B."/>
            <person name="Grigoriev I.V."/>
            <person name="Hibbett D.S."/>
            <person name="Martin F."/>
        </authorList>
    </citation>
    <scope>NUCLEOTIDE SEQUENCE [LARGE SCALE GENOMIC DNA]</scope>
    <source>
        <strain evidence="2">LaAM-08-1</strain>
    </source>
</reference>
<evidence type="ECO:0000313" key="2">
    <source>
        <dbReference type="Proteomes" id="UP000054477"/>
    </source>
</evidence>